<sequence length="118" mass="12307">MGDSPVNGVPASVGGVAITGKTGLDTGLGRTATKANLDKAAQQFESVFTGMMLKSMRQAKLADPLFDSKALTTFRDMSDQKVVQEMAAHKPIGIGAAMSKFLAQSQPDLNGNHGTPVE</sequence>
<organism evidence="2 3">
    <name type="scientific">Sphingomonas citri</name>
    <dbReference type="NCBI Taxonomy" id="2862499"/>
    <lineage>
        <taxon>Bacteria</taxon>
        <taxon>Pseudomonadati</taxon>
        <taxon>Pseudomonadota</taxon>
        <taxon>Alphaproteobacteria</taxon>
        <taxon>Sphingomonadales</taxon>
        <taxon>Sphingomonadaceae</taxon>
        <taxon>Sphingomonas</taxon>
    </lineage>
</organism>
<reference evidence="2 3" key="1">
    <citation type="submission" date="2021-07" db="EMBL/GenBank/DDBJ databases">
        <title>Sphingomonas sp.</title>
        <authorList>
            <person name="Feng G."/>
            <person name="Li J."/>
            <person name="Pan M."/>
        </authorList>
    </citation>
    <scope>NUCLEOTIDE SEQUENCE [LARGE SCALE GENOMIC DNA]</scope>
    <source>
        <strain evidence="2 3">RRHST34</strain>
    </source>
</reference>
<evidence type="ECO:0000259" key="1">
    <source>
        <dbReference type="Pfam" id="PF10135"/>
    </source>
</evidence>
<dbReference type="EMBL" id="JAHXZN010000006">
    <property type="protein sequence ID" value="MBW6532173.1"/>
    <property type="molecule type" value="Genomic_DNA"/>
</dbReference>
<dbReference type="RefSeq" id="WP_219749530.1">
    <property type="nucleotide sequence ID" value="NZ_JAHXZN010000006.1"/>
</dbReference>
<gene>
    <name evidence="2" type="ORF">KZ820_15635</name>
</gene>
<dbReference type="Proteomes" id="UP000759103">
    <property type="component" value="Unassembled WGS sequence"/>
</dbReference>
<accession>A0ABS7BRD9</accession>
<name>A0ABS7BRD9_9SPHN</name>
<proteinExistence type="predicted"/>
<keyword evidence="3" id="KW-1185">Reference proteome</keyword>
<dbReference type="PRINTS" id="PR01002">
    <property type="entry name" value="FLGFLGJ"/>
</dbReference>
<evidence type="ECO:0000313" key="3">
    <source>
        <dbReference type="Proteomes" id="UP000759103"/>
    </source>
</evidence>
<feature type="domain" description="Flagellar protein FlgJ N-terminal" evidence="1">
    <location>
        <begin position="54"/>
        <end position="98"/>
    </location>
</feature>
<protein>
    <submittedName>
        <fullName evidence="2">Rod-binding protein</fullName>
    </submittedName>
</protein>
<dbReference type="InterPro" id="IPR019301">
    <property type="entry name" value="Flagellar_prot_FlgJ_N"/>
</dbReference>
<comment type="caution">
    <text evidence="2">The sequence shown here is derived from an EMBL/GenBank/DDBJ whole genome shotgun (WGS) entry which is preliminary data.</text>
</comment>
<dbReference type="Pfam" id="PF10135">
    <property type="entry name" value="Rod-binding"/>
    <property type="match status" value="1"/>
</dbReference>
<evidence type="ECO:0000313" key="2">
    <source>
        <dbReference type="EMBL" id="MBW6532173.1"/>
    </source>
</evidence>